<dbReference type="Gene3D" id="3.40.640.10">
    <property type="entry name" value="Type I PLP-dependent aspartate aminotransferase-like (Major domain)"/>
    <property type="match status" value="1"/>
</dbReference>
<dbReference type="InterPro" id="IPR015421">
    <property type="entry name" value="PyrdxlP-dep_Trfase_major"/>
</dbReference>
<comment type="subcellular location">
    <subcellularLocation>
        <location evidence="12">Cytoplasm</location>
    </subcellularLocation>
</comment>
<dbReference type="PROSITE" id="PS00595">
    <property type="entry name" value="AA_TRANSFER_CLASS_5"/>
    <property type="match status" value="1"/>
</dbReference>
<proteinExistence type="inferred from homology"/>
<keyword evidence="16" id="KW-1185">Reference proteome</keyword>
<evidence type="ECO:0000256" key="13">
    <source>
        <dbReference type="RuleBase" id="RU004505"/>
    </source>
</evidence>
<dbReference type="Proteomes" id="UP000290287">
    <property type="component" value="Unassembled WGS sequence"/>
</dbReference>
<dbReference type="Gene3D" id="3.90.1150.10">
    <property type="entry name" value="Aspartate Aminotransferase, domain 1"/>
    <property type="match status" value="1"/>
</dbReference>
<evidence type="ECO:0000313" key="16">
    <source>
        <dbReference type="Proteomes" id="UP000290287"/>
    </source>
</evidence>
<dbReference type="GO" id="GO:0008615">
    <property type="term" value="P:pyridoxine biosynthetic process"/>
    <property type="evidence" value="ECO:0007669"/>
    <property type="project" value="UniProtKB-UniRule"/>
</dbReference>
<dbReference type="Pfam" id="PF00266">
    <property type="entry name" value="Aminotran_5"/>
    <property type="match status" value="1"/>
</dbReference>
<keyword evidence="4 12" id="KW-0032">Aminotransferase</keyword>
<evidence type="ECO:0000256" key="6">
    <source>
        <dbReference type="ARBA" id="ARBA00022679"/>
    </source>
</evidence>
<comment type="caution">
    <text evidence="15">The sequence shown here is derived from an EMBL/GenBank/DDBJ whole genome shotgun (WGS) entry which is preliminary data.</text>
</comment>
<dbReference type="RefSeq" id="WP_129121814.1">
    <property type="nucleotide sequence ID" value="NZ_PEIB01000007.1"/>
</dbReference>
<keyword evidence="5 12" id="KW-0028">Amino-acid biosynthesis</keyword>
<feature type="binding site" evidence="12">
    <location>
        <position position="172"/>
    </location>
    <ligand>
        <name>pyridoxal 5'-phosphate</name>
        <dbReference type="ChEBI" id="CHEBI:597326"/>
    </ligand>
</feature>
<dbReference type="OrthoDB" id="9809412at2"/>
<dbReference type="EMBL" id="PEIB01000007">
    <property type="protein sequence ID" value="RXJ73650.1"/>
    <property type="molecule type" value="Genomic_DNA"/>
</dbReference>
<reference evidence="15 16" key="1">
    <citation type="submission" date="2017-10" db="EMBL/GenBank/DDBJ databases">
        <title>Nyctiphanis sp. nov., isolated from the stomach of the euphausiid Nyctiphanes simplex (Hansen, 1911) in the Gulf of California.</title>
        <authorList>
            <person name="Gomez-Gil B."/>
            <person name="Aguilar-Mendez M."/>
            <person name="Lopez-Cortes A."/>
            <person name="Gomez-Gutierrez J."/>
            <person name="Roque A."/>
            <person name="Lang E."/>
            <person name="Gonzalez-Castillo A."/>
        </authorList>
    </citation>
    <scope>NUCLEOTIDE SEQUENCE [LARGE SCALE GENOMIC DNA]</scope>
    <source>
        <strain evidence="15 16">CAIM 600</strain>
    </source>
</reference>
<evidence type="ECO:0000256" key="12">
    <source>
        <dbReference type="HAMAP-Rule" id="MF_00160"/>
    </source>
</evidence>
<dbReference type="GO" id="GO:0006564">
    <property type="term" value="P:L-serine biosynthetic process"/>
    <property type="evidence" value="ECO:0007669"/>
    <property type="project" value="UniProtKB-UniRule"/>
</dbReference>
<dbReference type="UniPathway" id="UPA00244">
    <property type="reaction ID" value="UER00311"/>
</dbReference>
<dbReference type="FunFam" id="3.40.640.10:FF:000010">
    <property type="entry name" value="Phosphoserine aminotransferase"/>
    <property type="match status" value="1"/>
</dbReference>
<keyword evidence="9 12" id="KW-0718">Serine biosynthesis</keyword>
<evidence type="ECO:0000256" key="11">
    <source>
        <dbReference type="ARBA" id="ARBA00049007"/>
    </source>
</evidence>
<organism evidence="15 16">
    <name type="scientific">Veronia nyctiphanis</name>
    <dbReference type="NCBI Taxonomy" id="1278244"/>
    <lineage>
        <taxon>Bacteria</taxon>
        <taxon>Pseudomonadati</taxon>
        <taxon>Pseudomonadota</taxon>
        <taxon>Gammaproteobacteria</taxon>
        <taxon>Vibrionales</taxon>
        <taxon>Vibrionaceae</taxon>
        <taxon>Veronia</taxon>
    </lineage>
</organism>
<feature type="modified residue" description="N6-(pyridoxal phosphate)lysine" evidence="12">
    <location>
        <position position="196"/>
    </location>
</feature>
<dbReference type="NCBIfam" id="NF003764">
    <property type="entry name" value="PRK05355.1"/>
    <property type="match status" value="1"/>
</dbReference>
<keyword evidence="12" id="KW-0963">Cytoplasm</keyword>
<feature type="binding site" evidence="12">
    <location>
        <begin position="237"/>
        <end position="238"/>
    </location>
    <ligand>
        <name>pyridoxal 5'-phosphate</name>
        <dbReference type="ChEBI" id="CHEBI:597326"/>
    </ligand>
</feature>
<feature type="binding site" evidence="12">
    <location>
        <begin position="76"/>
        <end position="77"/>
    </location>
    <ligand>
        <name>pyridoxal 5'-phosphate</name>
        <dbReference type="ChEBI" id="CHEBI:597326"/>
    </ligand>
</feature>
<dbReference type="GO" id="GO:0030170">
    <property type="term" value="F:pyridoxal phosphate binding"/>
    <property type="evidence" value="ECO:0007669"/>
    <property type="project" value="UniProtKB-UniRule"/>
</dbReference>
<evidence type="ECO:0000256" key="5">
    <source>
        <dbReference type="ARBA" id="ARBA00022605"/>
    </source>
</evidence>
<evidence type="ECO:0000256" key="7">
    <source>
        <dbReference type="ARBA" id="ARBA00022898"/>
    </source>
</evidence>
<evidence type="ECO:0000313" key="15">
    <source>
        <dbReference type="EMBL" id="RXJ73650.1"/>
    </source>
</evidence>
<feature type="binding site" evidence="12">
    <location>
        <position position="153"/>
    </location>
    <ligand>
        <name>pyridoxal 5'-phosphate</name>
        <dbReference type="ChEBI" id="CHEBI:597326"/>
    </ligand>
</feature>
<dbReference type="EC" id="2.6.1.52" evidence="12"/>
<comment type="pathway">
    <text evidence="2 12 13">Amino-acid biosynthesis; L-serine biosynthesis; L-serine from 3-phospho-D-glycerate: step 2/3.</text>
</comment>
<comment type="caution">
    <text evidence="12">Lacks conserved residue(s) required for the propagation of feature annotation.</text>
</comment>
<evidence type="ECO:0000256" key="4">
    <source>
        <dbReference type="ARBA" id="ARBA00022576"/>
    </source>
</evidence>
<evidence type="ECO:0000256" key="9">
    <source>
        <dbReference type="ARBA" id="ARBA00023299"/>
    </source>
</evidence>
<evidence type="ECO:0000259" key="14">
    <source>
        <dbReference type="Pfam" id="PF00266"/>
    </source>
</evidence>
<gene>
    <name evidence="12" type="primary">serC</name>
    <name evidence="15" type="ORF">CS022_07835</name>
</gene>
<dbReference type="GO" id="GO:0004648">
    <property type="term" value="F:O-phospho-L-serine:2-oxoglutarate aminotransferase activity"/>
    <property type="evidence" value="ECO:0007669"/>
    <property type="project" value="UniProtKB-UniRule"/>
</dbReference>
<dbReference type="FunFam" id="3.90.1150.10:FF:000006">
    <property type="entry name" value="Phosphoserine aminotransferase"/>
    <property type="match status" value="1"/>
</dbReference>
<evidence type="ECO:0000256" key="2">
    <source>
        <dbReference type="ARBA" id="ARBA00005099"/>
    </source>
</evidence>
<feature type="domain" description="Aminotransferase class V" evidence="14">
    <location>
        <begin position="4"/>
        <end position="348"/>
    </location>
</feature>
<comment type="catalytic activity">
    <reaction evidence="11 12 13">
        <text>O-phospho-L-serine + 2-oxoglutarate = 3-phosphooxypyruvate + L-glutamate</text>
        <dbReference type="Rhea" id="RHEA:14329"/>
        <dbReference type="ChEBI" id="CHEBI:16810"/>
        <dbReference type="ChEBI" id="CHEBI:18110"/>
        <dbReference type="ChEBI" id="CHEBI:29985"/>
        <dbReference type="ChEBI" id="CHEBI:57524"/>
        <dbReference type="EC" id="2.6.1.52"/>
    </reaction>
</comment>
<accession>A0A4Q0YR54</accession>
<dbReference type="NCBIfam" id="TIGR01364">
    <property type="entry name" value="serC_1"/>
    <property type="match status" value="1"/>
</dbReference>
<evidence type="ECO:0000256" key="1">
    <source>
        <dbReference type="ARBA" id="ARBA00004915"/>
    </source>
</evidence>
<dbReference type="PIRSF" id="PIRSF000525">
    <property type="entry name" value="SerC"/>
    <property type="match status" value="1"/>
</dbReference>
<comment type="catalytic activity">
    <reaction evidence="10 12">
        <text>4-(phosphooxy)-L-threonine + 2-oxoglutarate = (R)-3-hydroxy-2-oxo-4-phosphooxybutanoate + L-glutamate</text>
        <dbReference type="Rhea" id="RHEA:16573"/>
        <dbReference type="ChEBI" id="CHEBI:16810"/>
        <dbReference type="ChEBI" id="CHEBI:29985"/>
        <dbReference type="ChEBI" id="CHEBI:58452"/>
        <dbReference type="ChEBI" id="CHEBI:58538"/>
        <dbReference type="EC" id="2.6.1.52"/>
    </reaction>
</comment>
<dbReference type="InterPro" id="IPR022278">
    <property type="entry name" value="Pser_aminoTfrase"/>
</dbReference>
<dbReference type="InterPro" id="IPR015422">
    <property type="entry name" value="PyrdxlP-dep_Trfase_small"/>
</dbReference>
<comment type="pathway">
    <text evidence="1 12">Cofactor biosynthesis; pyridoxine 5'-phosphate biosynthesis; pyridoxine 5'-phosphate from D-erythrose 4-phosphate: step 3/5.</text>
</comment>
<protein>
    <recommendedName>
        <fullName evidence="12">Phosphoserine aminotransferase</fullName>
        <ecNumber evidence="12">2.6.1.52</ecNumber>
    </recommendedName>
    <alternativeName>
        <fullName evidence="12">Phosphohydroxythreonine aminotransferase</fullName>
        <shortName evidence="12">PSAT</shortName>
    </alternativeName>
</protein>
<evidence type="ECO:0000256" key="10">
    <source>
        <dbReference type="ARBA" id="ARBA00047630"/>
    </source>
</evidence>
<sequence>MEKVFNFSAGPAMLPQDVMVKVQAELTDWNNIGTSVMEISHRGKEFLEVVADAEKNLRDLLSIPDNYHVLFCHGGARGQFSAVPMNLLGSGTIADYVDAGYWAQSAIKEAKKYCTPNTVSVLTETDGLKAVLPAKDWKLSKDAEYVHFCPNETIDGIEIRDLPLTDKPIIADMSSTILSRPIDVSQYGLIYAGAQKNIGPAGITLVIVRDDLLGRAKEYLPEILNYSTLVEKESMFNTPPTFAWYLAGEVFKWLLAKGGLEAMKAHNEQKAALLYDYVDASPFYSNGVHPDNRSLMNVPFLLANPELDATFLEQAHERGLHALKGHRAVGGMRASIYNAMPLEGVQTLVDFMKEFEKAHA</sequence>
<dbReference type="CDD" id="cd00611">
    <property type="entry name" value="PSAT_like"/>
    <property type="match status" value="1"/>
</dbReference>
<name>A0A4Q0YR54_9GAMM</name>
<comment type="subunit">
    <text evidence="12">Homodimer.</text>
</comment>
<dbReference type="PANTHER" id="PTHR43247">
    <property type="entry name" value="PHOSPHOSERINE AMINOTRANSFERASE"/>
    <property type="match status" value="1"/>
</dbReference>
<comment type="function">
    <text evidence="12">Catalyzes the reversible conversion of 3-phosphohydroxypyruvate to phosphoserine and of 3-hydroxy-2-oxo-4-phosphonooxybutanoate to phosphohydroxythreonine.</text>
</comment>
<feature type="binding site" evidence="12">
    <location>
        <position position="102"/>
    </location>
    <ligand>
        <name>pyridoxal 5'-phosphate</name>
        <dbReference type="ChEBI" id="CHEBI:597326"/>
    </ligand>
</feature>
<dbReference type="InterPro" id="IPR000192">
    <property type="entry name" value="Aminotrans_V_dom"/>
</dbReference>
<feature type="binding site" evidence="12">
    <location>
        <position position="42"/>
    </location>
    <ligand>
        <name>L-glutamate</name>
        <dbReference type="ChEBI" id="CHEBI:29985"/>
    </ligand>
</feature>
<dbReference type="PANTHER" id="PTHR43247:SF1">
    <property type="entry name" value="PHOSPHOSERINE AMINOTRANSFERASE"/>
    <property type="match status" value="1"/>
</dbReference>
<dbReference type="GO" id="GO:0005737">
    <property type="term" value="C:cytoplasm"/>
    <property type="evidence" value="ECO:0007669"/>
    <property type="project" value="UniProtKB-SubCell"/>
</dbReference>
<dbReference type="HAMAP" id="MF_00160">
    <property type="entry name" value="SerC_aminotrans_5"/>
    <property type="match status" value="1"/>
</dbReference>
<keyword evidence="7 12" id="KW-0663">Pyridoxal phosphate</keyword>
<feature type="binding site" evidence="12">
    <location>
        <position position="195"/>
    </location>
    <ligand>
        <name>pyridoxal 5'-phosphate</name>
        <dbReference type="ChEBI" id="CHEBI:597326"/>
    </ligand>
</feature>
<evidence type="ECO:0000256" key="3">
    <source>
        <dbReference type="ARBA" id="ARBA00006904"/>
    </source>
</evidence>
<evidence type="ECO:0000256" key="8">
    <source>
        <dbReference type="ARBA" id="ARBA00023096"/>
    </source>
</evidence>
<comment type="similarity">
    <text evidence="3 12">Belongs to the class-V pyridoxal-phosphate-dependent aminotransferase family. SerC subfamily.</text>
</comment>
<dbReference type="AlphaFoldDB" id="A0A4Q0YR54"/>
<dbReference type="InterPro" id="IPR020578">
    <property type="entry name" value="Aminotrans_V_PyrdxlP_BS"/>
</dbReference>
<keyword evidence="6 12" id="KW-0808">Transferase</keyword>
<comment type="cofactor">
    <cofactor evidence="12">
        <name>pyridoxal 5'-phosphate</name>
        <dbReference type="ChEBI" id="CHEBI:597326"/>
    </cofactor>
    <text evidence="12">Binds 1 pyridoxal phosphate per subunit.</text>
</comment>
<dbReference type="UniPathway" id="UPA00135">
    <property type="reaction ID" value="UER00197"/>
</dbReference>
<keyword evidence="8 12" id="KW-0664">Pyridoxine biosynthesis</keyword>
<dbReference type="InterPro" id="IPR015424">
    <property type="entry name" value="PyrdxlP-dep_Trfase"/>
</dbReference>
<dbReference type="SUPFAM" id="SSF53383">
    <property type="entry name" value="PLP-dependent transferases"/>
    <property type="match status" value="1"/>
</dbReference>